<keyword evidence="3 4" id="KW-0238">DNA-binding</keyword>
<dbReference type="SUPFAM" id="SSF50249">
    <property type="entry name" value="Nucleic acid-binding proteins"/>
    <property type="match status" value="1"/>
</dbReference>
<comment type="caution">
    <text evidence="5">The sequence shown here is derived from an EMBL/GenBank/DDBJ whole genome shotgun (WGS) entry which is preliminary data.</text>
</comment>
<evidence type="ECO:0000313" key="6">
    <source>
        <dbReference type="Proteomes" id="UP001201273"/>
    </source>
</evidence>
<dbReference type="PIRSF" id="PIRSF003135">
    <property type="entry name" value="Primosomal_n"/>
    <property type="match status" value="1"/>
</dbReference>
<evidence type="ECO:0000256" key="1">
    <source>
        <dbReference type="ARBA" id="ARBA00022515"/>
    </source>
</evidence>
<evidence type="ECO:0000313" key="5">
    <source>
        <dbReference type="EMBL" id="MCE2595066.1"/>
    </source>
</evidence>
<evidence type="ECO:0000256" key="4">
    <source>
        <dbReference type="HAMAP-Rule" id="MF_00720"/>
    </source>
</evidence>
<keyword evidence="2 4" id="KW-0235">DNA replication</keyword>
<dbReference type="HAMAP" id="MF_00720">
    <property type="entry name" value="PriB"/>
    <property type="match status" value="1"/>
</dbReference>
<dbReference type="InterPro" id="IPR012340">
    <property type="entry name" value="NA-bd_OB-fold"/>
</dbReference>
<evidence type="ECO:0000256" key="3">
    <source>
        <dbReference type="ARBA" id="ARBA00023125"/>
    </source>
</evidence>
<dbReference type="RefSeq" id="WP_233052566.1">
    <property type="nucleotide sequence ID" value="NZ_JAIMJA010000008.1"/>
</dbReference>
<dbReference type="PROSITE" id="PS50935">
    <property type="entry name" value="SSB"/>
    <property type="match status" value="1"/>
</dbReference>
<dbReference type="NCBIfam" id="TIGR04418">
    <property type="entry name" value="PriB_gamma"/>
    <property type="match status" value="1"/>
</dbReference>
<dbReference type="Gene3D" id="2.40.50.140">
    <property type="entry name" value="Nucleic acid-binding proteins"/>
    <property type="match status" value="1"/>
</dbReference>
<dbReference type="Pfam" id="PF22657">
    <property type="entry name" value="SSB_1"/>
    <property type="match status" value="1"/>
</dbReference>
<organism evidence="5 6">
    <name type="scientific">Motilimonas cestriensis</name>
    <dbReference type="NCBI Taxonomy" id="2742685"/>
    <lineage>
        <taxon>Bacteria</taxon>
        <taxon>Pseudomonadati</taxon>
        <taxon>Pseudomonadota</taxon>
        <taxon>Gammaproteobacteria</taxon>
        <taxon>Alteromonadales</taxon>
        <taxon>Alteromonadales genera incertae sedis</taxon>
        <taxon>Motilimonas</taxon>
    </lineage>
</organism>
<dbReference type="InterPro" id="IPR000424">
    <property type="entry name" value="Primosome_PriB/ssb"/>
</dbReference>
<dbReference type="InterPro" id="IPR023646">
    <property type="entry name" value="Prisomal_replication_PriB"/>
</dbReference>
<gene>
    <name evidence="4 5" type="primary">priB</name>
    <name evidence="5" type="ORF">K6Y31_09575</name>
</gene>
<comment type="subunit">
    <text evidence="4">Homodimer. Interacts with PriA and DnaT. Component of the replication restart primosome. Primosome assembly occurs via a 'hand-off' mechanism. PriA binds to replication forks, subsequently PriB then DnaT bind; DnaT then displaces ssDNA to generate the helicase loading substrate.</text>
</comment>
<evidence type="ECO:0000256" key="2">
    <source>
        <dbReference type="ARBA" id="ARBA00022705"/>
    </source>
</evidence>
<comment type="function">
    <text evidence="4">Involved in the restart of stalled replication forks, which reloads the replicative helicase on sites other than the origin of replication; the PriA-PriB pathway is the major replication restart pathway. During primosome assembly it facilitates complex formation between PriA and DnaT on DNA; stabilizes PriA on DNA. Stimulates the DNA unwinding activity of PriA helicase.</text>
</comment>
<name>A0ABS8W7V1_9GAMM</name>
<proteinExistence type="inferred from homology"/>
<sequence length="102" mass="11267">MSENCLQLSGELINSPKLTKSPAGIVHCKFKMKHESRQTEANLIRQCFCIMPIVVAGEMATQVSNQIEKGNKIKVSGFLASHKNQSGNGELVLHAQYIEKII</sequence>
<reference evidence="5 6" key="1">
    <citation type="journal article" date="2022" name="Environ. Microbiol. Rep.">
        <title>Eco-phylogenetic analyses reveal divergent evolution of vitamin B12 metabolism in the marine bacterial family 'Psychromonadaceae'.</title>
        <authorList>
            <person name="Jin X."/>
            <person name="Yang Y."/>
            <person name="Cao H."/>
            <person name="Gao B."/>
            <person name="Zhao Z."/>
        </authorList>
    </citation>
    <scope>NUCLEOTIDE SEQUENCE [LARGE SCALE GENOMIC DNA]</scope>
    <source>
        <strain evidence="5 6">MKS20</strain>
    </source>
</reference>
<dbReference type="EMBL" id="JAIMJA010000008">
    <property type="protein sequence ID" value="MCE2595066.1"/>
    <property type="molecule type" value="Genomic_DNA"/>
</dbReference>
<dbReference type="Proteomes" id="UP001201273">
    <property type="component" value="Unassembled WGS sequence"/>
</dbReference>
<accession>A0ABS8W7V1</accession>
<protein>
    <recommendedName>
        <fullName evidence="4">Replication restart protein PriB</fullName>
    </recommendedName>
</protein>
<keyword evidence="6" id="KW-1185">Reference proteome</keyword>
<comment type="similarity">
    <text evidence="4">Belongs to the PriB family.</text>
</comment>
<keyword evidence="1 4" id="KW-0639">Primosome</keyword>